<dbReference type="GO" id="GO:0016887">
    <property type="term" value="F:ATP hydrolysis activity"/>
    <property type="evidence" value="ECO:0007669"/>
    <property type="project" value="InterPro"/>
</dbReference>
<evidence type="ECO:0000256" key="11">
    <source>
        <dbReference type="ARBA" id="ARBA00023242"/>
    </source>
</evidence>
<keyword evidence="10" id="KW-0804">Transcription</keyword>
<keyword evidence="4" id="KW-0547">Nucleotide-binding</keyword>
<keyword evidence="6 12" id="KW-1133">Transmembrane helix</keyword>
<accession>A0A9W9XYE5</accession>
<keyword evidence="2" id="KW-0813">Transport</keyword>
<sequence length="1006" mass="111342">MSTSVKRPGRLGGTKSKTGCDTCKIRRVRCGEEKPHCLRCASTGRRCGYSTGPLKNIERPQLDLTRFSCQGSRERRAFEYYFHKAGPSLSGFLDQAFWGGSVLQICRVEPLVWDAIISLSALYERPPIHETSPWSLINDPAAVRHQYHREALVWYSRSLALLQQRINQGTADLMVCLTSCILFIAIELLQGSRKGAQVLYKQGAKLIFGASSTTTSTIAALKPIFRRLGTWVLIVDGLSEESWGLHLAVSDEHFTSTEEARNVLCTIVAEMKALDIDSKAYIHQMADGRLQEVSELVTRQQRLRTRLTQWHRLFTYLKSIHGSNVDGATALLLMTYTSVFIETEAMLNFDQGIYDAYESQFAQIIDLAPTAIAWTRSSEGKQPPFVFEMGVFLPLFITGLKCPFPKLRRQALRYMAEAPPAQGLFMCTPTAHIVAILIGLEENPHNLPGKVSEVYELLAKPGHIPPAQYRICDFSVSSDIDEEGKTQNWLNYTLHHFDEEGRIQVIKKTIISNINIPYQTYESLVQKTGGYVAGLSVHFKENPRNADEASSQAEGVKPLANQPADYMTHEQEEVETSTKSPVSNIGDWKAITHYFAAAGRSSIGLASLWCLIYVTAIKAPGLFLNYFTSPVDRSTIASTSWFLGSLGLAAVIALLSLIPLVWGQFFNVIPRVSNGPHQRLLHTVFLAPLSFFTSTDSGTVLSWFSNDFGIIDNELPGVLIGTMLQVALFVIGAGLIALSASYLIAIIPFLVLVLTIIQRFYLQTSRQLRAMCLEQQAPLYIHFQETIAGLVSIRALGWIESFCARNSELLDNSQRPIYLLKTIQIWLALVLNLLVAGLGTLLIGAIVSLCDTVHPALVGLGLLNIMSFNESLCELVQLWSMTETSPGSLAHVREFINNTKSEVKLPETVSPAPTWPPHGAVDINNFAASYGESSSLVLQDVSLKIQAGRKIIICGRTGSGKSSILASLFHLLVFPQGSITIDGLGRALLSREALRQRINIITQEPY</sequence>
<protein>
    <recommendedName>
        <fullName evidence="17">Zn(2)-C6 fungal-type domain-containing protein</fullName>
    </recommendedName>
</protein>
<comment type="subcellular location">
    <subcellularLocation>
        <location evidence="1">Membrane</location>
        <topology evidence="1">Multi-pass membrane protein</topology>
    </subcellularLocation>
</comment>
<keyword evidence="11" id="KW-0539">Nucleus</keyword>
<organism evidence="15 16">
    <name type="scientific">Penicillium fimorum</name>
    <dbReference type="NCBI Taxonomy" id="1882269"/>
    <lineage>
        <taxon>Eukaryota</taxon>
        <taxon>Fungi</taxon>
        <taxon>Dikarya</taxon>
        <taxon>Ascomycota</taxon>
        <taxon>Pezizomycotina</taxon>
        <taxon>Eurotiomycetes</taxon>
        <taxon>Eurotiomycetidae</taxon>
        <taxon>Eurotiales</taxon>
        <taxon>Aspergillaceae</taxon>
        <taxon>Penicillium</taxon>
    </lineage>
</organism>
<feature type="domain" description="Zn(2)-C6 fungal-type" evidence="13">
    <location>
        <begin position="19"/>
        <end position="49"/>
    </location>
</feature>
<dbReference type="GO" id="GO:0140359">
    <property type="term" value="F:ABC-type transporter activity"/>
    <property type="evidence" value="ECO:0007669"/>
    <property type="project" value="InterPro"/>
</dbReference>
<dbReference type="SUPFAM" id="SSF52540">
    <property type="entry name" value="P-loop containing nucleoside triphosphate hydrolases"/>
    <property type="match status" value="1"/>
</dbReference>
<feature type="transmembrane region" description="Helical" evidence="12">
    <location>
        <begin position="724"/>
        <end position="757"/>
    </location>
</feature>
<evidence type="ECO:0000256" key="5">
    <source>
        <dbReference type="ARBA" id="ARBA00022840"/>
    </source>
</evidence>
<evidence type="ECO:0000256" key="2">
    <source>
        <dbReference type="ARBA" id="ARBA00022448"/>
    </source>
</evidence>
<dbReference type="InterPro" id="IPR011527">
    <property type="entry name" value="ABC1_TM_dom"/>
</dbReference>
<dbReference type="Gene3D" id="3.40.50.300">
    <property type="entry name" value="P-loop containing nucleotide triphosphate hydrolases"/>
    <property type="match status" value="1"/>
</dbReference>
<feature type="transmembrane region" description="Helical" evidence="12">
    <location>
        <begin position="640"/>
        <end position="662"/>
    </location>
</feature>
<evidence type="ECO:0000256" key="10">
    <source>
        <dbReference type="ARBA" id="ARBA00023163"/>
    </source>
</evidence>
<dbReference type="PROSITE" id="PS50048">
    <property type="entry name" value="ZN2_CY6_FUNGAL_2"/>
    <property type="match status" value="1"/>
</dbReference>
<reference evidence="15" key="1">
    <citation type="submission" date="2022-12" db="EMBL/GenBank/DDBJ databases">
        <authorList>
            <person name="Petersen C."/>
        </authorList>
    </citation>
    <scope>NUCLEOTIDE SEQUENCE</scope>
    <source>
        <strain evidence="15">IBT 29495</strain>
    </source>
</reference>
<dbReference type="InterPro" id="IPR036864">
    <property type="entry name" value="Zn2-C6_fun-type_DNA-bd_sf"/>
</dbReference>
<dbReference type="InterPro" id="IPR036640">
    <property type="entry name" value="ABC1_TM_sf"/>
</dbReference>
<evidence type="ECO:0000256" key="9">
    <source>
        <dbReference type="ARBA" id="ARBA00023136"/>
    </source>
</evidence>
<evidence type="ECO:0000256" key="1">
    <source>
        <dbReference type="ARBA" id="ARBA00004141"/>
    </source>
</evidence>
<dbReference type="GO" id="GO:0003677">
    <property type="term" value="F:DNA binding"/>
    <property type="evidence" value="ECO:0007669"/>
    <property type="project" value="UniProtKB-KW"/>
</dbReference>
<feature type="transmembrane region" description="Helical" evidence="12">
    <location>
        <begin position="608"/>
        <end position="628"/>
    </location>
</feature>
<dbReference type="Gene3D" id="1.20.1560.10">
    <property type="entry name" value="ABC transporter type 1, transmembrane domain"/>
    <property type="match status" value="1"/>
</dbReference>
<dbReference type="InterPro" id="IPR050173">
    <property type="entry name" value="ABC_transporter_C-like"/>
</dbReference>
<feature type="transmembrane region" description="Helical" evidence="12">
    <location>
        <begin position="825"/>
        <end position="847"/>
    </location>
</feature>
<evidence type="ECO:0000256" key="7">
    <source>
        <dbReference type="ARBA" id="ARBA00023015"/>
    </source>
</evidence>
<evidence type="ECO:0000256" key="4">
    <source>
        <dbReference type="ARBA" id="ARBA00022741"/>
    </source>
</evidence>
<keyword evidence="9 12" id="KW-0472">Membrane</keyword>
<proteinExistence type="predicted"/>
<dbReference type="CDD" id="cd18580">
    <property type="entry name" value="ABC_6TM_ABCC_D2"/>
    <property type="match status" value="1"/>
</dbReference>
<dbReference type="PANTHER" id="PTHR24223">
    <property type="entry name" value="ATP-BINDING CASSETTE SUB-FAMILY C"/>
    <property type="match status" value="1"/>
</dbReference>
<dbReference type="Pfam" id="PF00172">
    <property type="entry name" value="Zn_clus"/>
    <property type="match status" value="1"/>
</dbReference>
<name>A0A9W9XYE5_9EURO</name>
<dbReference type="OrthoDB" id="3145928at2759"/>
<dbReference type="EMBL" id="JAPWDS010000003">
    <property type="protein sequence ID" value="KAJ5504976.1"/>
    <property type="molecule type" value="Genomic_DNA"/>
</dbReference>
<keyword evidence="3 12" id="KW-0812">Transmembrane</keyword>
<keyword evidence="5" id="KW-0067">ATP-binding</keyword>
<keyword evidence="8" id="KW-0238">DNA-binding</keyword>
<evidence type="ECO:0000256" key="3">
    <source>
        <dbReference type="ARBA" id="ARBA00022692"/>
    </source>
</evidence>
<dbReference type="GO" id="GO:0008270">
    <property type="term" value="F:zinc ion binding"/>
    <property type="evidence" value="ECO:0007669"/>
    <property type="project" value="InterPro"/>
</dbReference>
<dbReference type="PROSITE" id="PS50929">
    <property type="entry name" value="ABC_TM1F"/>
    <property type="match status" value="1"/>
</dbReference>
<dbReference type="Gene3D" id="4.10.240.10">
    <property type="entry name" value="Zn(2)-C6 fungal-type DNA-binding domain"/>
    <property type="match status" value="1"/>
</dbReference>
<dbReference type="InterPro" id="IPR003439">
    <property type="entry name" value="ABC_transporter-like_ATP-bd"/>
</dbReference>
<dbReference type="Proteomes" id="UP001149954">
    <property type="component" value="Unassembled WGS sequence"/>
</dbReference>
<dbReference type="AlphaFoldDB" id="A0A9W9XYE5"/>
<evidence type="ECO:0000256" key="12">
    <source>
        <dbReference type="SAM" id="Phobius"/>
    </source>
</evidence>
<dbReference type="InterPro" id="IPR001138">
    <property type="entry name" value="Zn2Cys6_DnaBD"/>
</dbReference>
<evidence type="ECO:0000313" key="15">
    <source>
        <dbReference type="EMBL" id="KAJ5504976.1"/>
    </source>
</evidence>
<comment type="caution">
    <text evidence="15">The sequence shown here is derived from an EMBL/GenBank/DDBJ whole genome shotgun (WGS) entry which is preliminary data.</text>
</comment>
<evidence type="ECO:0000256" key="6">
    <source>
        <dbReference type="ARBA" id="ARBA00022989"/>
    </source>
</evidence>
<dbReference type="PANTHER" id="PTHR24223:SF399">
    <property type="entry name" value="ABC TRANSPORTER ATNG"/>
    <property type="match status" value="1"/>
</dbReference>
<evidence type="ECO:0000256" key="8">
    <source>
        <dbReference type="ARBA" id="ARBA00023125"/>
    </source>
</evidence>
<gene>
    <name evidence="15" type="ORF">N7463_007850</name>
</gene>
<dbReference type="GO" id="GO:0016020">
    <property type="term" value="C:membrane"/>
    <property type="evidence" value="ECO:0007669"/>
    <property type="project" value="UniProtKB-SubCell"/>
</dbReference>
<dbReference type="SMART" id="SM00066">
    <property type="entry name" value="GAL4"/>
    <property type="match status" value="1"/>
</dbReference>
<evidence type="ECO:0000259" key="14">
    <source>
        <dbReference type="PROSITE" id="PS50929"/>
    </source>
</evidence>
<evidence type="ECO:0000259" key="13">
    <source>
        <dbReference type="PROSITE" id="PS50048"/>
    </source>
</evidence>
<keyword evidence="16" id="KW-1185">Reference proteome</keyword>
<dbReference type="GO" id="GO:0005524">
    <property type="term" value="F:ATP binding"/>
    <property type="evidence" value="ECO:0007669"/>
    <property type="project" value="UniProtKB-KW"/>
</dbReference>
<dbReference type="GO" id="GO:0000981">
    <property type="term" value="F:DNA-binding transcription factor activity, RNA polymerase II-specific"/>
    <property type="evidence" value="ECO:0007669"/>
    <property type="project" value="InterPro"/>
</dbReference>
<dbReference type="InterPro" id="IPR044726">
    <property type="entry name" value="ABCC_6TM_D2"/>
</dbReference>
<evidence type="ECO:0000313" key="16">
    <source>
        <dbReference type="Proteomes" id="UP001149954"/>
    </source>
</evidence>
<feature type="domain" description="ABC transmembrane type-1" evidence="14">
    <location>
        <begin position="619"/>
        <end position="884"/>
    </location>
</feature>
<dbReference type="SUPFAM" id="SSF90123">
    <property type="entry name" value="ABC transporter transmembrane region"/>
    <property type="match status" value="1"/>
</dbReference>
<reference evidence="15" key="2">
    <citation type="journal article" date="2023" name="IMA Fungus">
        <title>Comparative genomic study of the Penicillium genus elucidates a diverse pangenome and 15 lateral gene transfer events.</title>
        <authorList>
            <person name="Petersen C."/>
            <person name="Sorensen T."/>
            <person name="Nielsen M.R."/>
            <person name="Sondergaard T.E."/>
            <person name="Sorensen J.L."/>
            <person name="Fitzpatrick D.A."/>
            <person name="Frisvad J.C."/>
            <person name="Nielsen K.L."/>
        </authorList>
    </citation>
    <scope>NUCLEOTIDE SEQUENCE</scope>
    <source>
        <strain evidence="15">IBT 29495</strain>
    </source>
</reference>
<dbReference type="Pfam" id="PF00005">
    <property type="entry name" value="ABC_tran"/>
    <property type="match status" value="1"/>
</dbReference>
<dbReference type="CDD" id="cd00067">
    <property type="entry name" value="GAL4"/>
    <property type="match status" value="1"/>
</dbReference>
<keyword evidence="7" id="KW-0805">Transcription regulation</keyword>
<dbReference type="InterPro" id="IPR027417">
    <property type="entry name" value="P-loop_NTPase"/>
</dbReference>
<evidence type="ECO:0008006" key="17">
    <source>
        <dbReference type="Google" id="ProtNLM"/>
    </source>
</evidence>
<dbReference type="PROSITE" id="PS00463">
    <property type="entry name" value="ZN2_CY6_FUNGAL_1"/>
    <property type="match status" value="1"/>
</dbReference>
<feature type="transmembrane region" description="Helical" evidence="12">
    <location>
        <begin position="683"/>
        <end position="704"/>
    </location>
</feature>
<dbReference type="Pfam" id="PF00664">
    <property type="entry name" value="ABC_membrane"/>
    <property type="match status" value="1"/>
</dbReference>
<dbReference type="SUPFAM" id="SSF57701">
    <property type="entry name" value="Zn2/Cys6 DNA-binding domain"/>
    <property type="match status" value="1"/>
</dbReference>